<proteinExistence type="predicted"/>
<evidence type="ECO:0000313" key="7">
    <source>
        <dbReference type="EMBL" id="VUX63216.1"/>
    </source>
</evidence>
<reference evidence="8 13" key="4">
    <citation type="submission" date="2019-10" db="EMBL/GenBank/DDBJ databases">
        <authorList>
            <consortium name="Melissa Lawson"/>
            <person name="O'neill I."/>
        </authorList>
    </citation>
    <scope>NUCLEOTIDE SEQUENCE [LARGE SCALE GENOMIC DNA]</scope>
    <source>
        <strain evidence="8">LH_658</strain>
    </source>
</reference>
<dbReference type="AlphaFoldDB" id="A0A174AM44"/>
<reference evidence="7 12" key="3">
    <citation type="submission" date="2019-07" db="EMBL/GenBank/DDBJ databases">
        <authorList>
            <person name="Chang H.-W."/>
            <person name="Raman A."/>
            <person name="Venkatesh S."/>
            <person name="Gehrig J."/>
        </authorList>
    </citation>
    <scope>NUCLEOTIDE SEQUENCE [LARGE SCALE GENOMIC DNA]</scope>
    <source>
        <strain evidence="7">Bifidobacterium_pseudocatenulatum_LFYP_29</strain>
    </source>
</reference>
<keyword evidence="13" id="KW-1185">Reference proteome</keyword>
<evidence type="ECO:0000313" key="9">
    <source>
        <dbReference type="Proteomes" id="UP000216789"/>
    </source>
</evidence>
<evidence type="ECO:0000313" key="14">
    <source>
        <dbReference type="Proteomes" id="UP001212008"/>
    </source>
</evidence>
<dbReference type="EMBL" id="JAQKRA010000002">
    <property type="protein sequence ID" value="MDB6491596.1"/>
    <property type="molecule type" value="Genomic_DNA"/>
</dbReference>
<dbReference type="STRING" id="28026.GCA_000940535_01376"/>
<dbReference type="OrthoDB" id="3237162at2"/>
<dbReference type="EMBL" id="CABWJV010000003">
    <property type="protein sequence ID" value="VWQ21759.1"/>
    <property type="molecule type" value="Genomic_DNA"/>
</dbReference>
<evidence type="ECO:0000313" key="5">
    <source>
        <dbReference type="EMBL" id="RGP02851.1"/>
    </source>
</evidence>
<name>A0A174AM44_BIFPS</name>
<reference evidence="3 14" key="6">
    <citation type="submission" date="2023-01" db="EMBL/GenBank/DDBJ databases">
        <title>Human gut microbiome strain richness.</title>
        <authorList>
            <person name="Chen-Liaw A."/>
        </authorList>
    </citation>
    <scope>NUCLEOTIDE SEQUENCE [LARGE SCALE GENOMIC DNA]</scope>
    <source>
        <strain evidence="3 14">RTP21311st1_C8_RTP21311_201001</strain>
    </source>
</reference>
<accession>A0A174AM44</accession>
<dbReference type="InterPro" id="IPR007445">
    <property type="entry name" value="PilO"/>
</dbReference>
<evidence type="ECO:0000313" key="3">
    <source>
        <dbReference type="EMBL" id="MDB6491596.1"/>
    </source>
</evidence>
<keyword evidence="1" id="KW-0472">Membrane</keyword>
<sequence length="203" mass="22275">MNKHKIAWIALAAGIVFVIMLTWLVGVSPQISHIKSSDAQTAQIDENNKETRDEIETLRIASETIGLQKDRLRQLQRQIPDGYNQQEFINSLDASAAGTGVAIKSVNFDDAVDADIPAEMQGTIQAGQLVQVSVSITATGSYDAMRNFVASVQNINRIAVPENVTYTLDRNGDETKNAVVIDCKIWSLLLDNDTVEDENATKQ</sequence>
<feature type="transmembrane region" description="Helical" evidence="1">
    <location>
        <begin position="6"/>
        <end position="27"/>
    </location>
</feature>
<evidence type="ECO:0000313" key="11">
    <source>
        <dbReference type="Proteomes" id="UP000285613"/>
    </source>
</evidence>
<protein>
    <submittedName>
        <fullName evidence="4">Pilus assembly protein, PilO</fullName>
    </submittedName>
    <submittedName>
        <fullName evidence="2">Type 4a pilus biogenesis protein PilO</fullName>
    </submittedName>
</protein>
<dbReference type="GeneID" id="45599795"/>
<keyword evidence="1" id="KW-0812">Transmembrane</keyword>
<dbReference type="Proteomes" id="UP000261031">
    <property type="component" value="Unassembled WGS sequence"/>
</dbReference>
<dbReference type="EMBL" id="CABHOD010000004">
    <property type="protein sequence ID" value="VUX63216.1"/>
    <property type="molecule type" value="Genomic_DNA"/>
</dbReference>
<keyword evidence="1" id="KW-1133">Transmembrane helix</keyword>
<dbReference type="EMBL" id="QSWD01000003">
    <property type="protein sequence ID" value="RGP02851.1"/>
    <property type="molecule type" value="Genomic_DNA"/>
</dbReference>
<dbReference type="Proteomes" id="UP000331308">
    <property type="component" value="Unassembled WGS sequence"/>
</dbReference>
<dbReference type="Proteomes" id="UP001197735">
    <property type="component" value="Unassembled WGS sequence"/>
</dbReference>
<dbReference type="RefSeq" id="WP_004220695.1">
    <property type="nucleotide sequence ID" value="NZ_AP031419.1"/>
</dbReference>
<dbReference type="Proteomes" id="UP001212008">
    <property type="component" value="Unassembled WGS sequence"/>
</dbReference>
<dbReference type="GO" id="GO:0043683">
    <property type="term" value="P:type IV pilus assembly"/>
    <property type="evidence" value="ECO:0007669"/>
    <property type="project" value="InterPro"/>
</dbReference>
<evidence type="ECO:0000313" key="12">
    <source>
        <dbReference type="Proteomes" id="UP000331308"/>
    </source>
</evidence>
<dbReference type="Proteomes" id="UP000285613">
    <property type="component" value="Unassembled WGS sequence"/>
</dbReference>
<dbReference type="GO" id="GO:0043107">
    <property type="term" value="P:type IV pilus-dependent motility"/>
    <property type="evidence" value="ECO:0007669"/>
    <property type="project" value="InterPro"/>
</dbReference>
<evidence type="ECO:0000256" key="1">
    <source>
        <dbReference type="SAM" id="Phobius"/>
    </source>
</evidence>
<gene>
    <name evidence="2" type="primary">pilO</name>
    <name evidence="8" type="ORF">BIFLH658_01388</name>
    <name evidence="7" type="ORF">BPLFYP29_00834</name>
    <name evidence="4" type="ORF">BPS1E_1544</name>
    <name evidence="6" type="ORF">DWZ91_02845</name>
    <name evidence="5" type="ORF">DXA79_06480</name>
    <name evidence="2" type="ORF">KZP06_07450</name>
    <name evidence="3" type="ORF">PMN70_05225</name>
</gene>
<dbReference type="EMBL" id="MNLB01000009">
    <property type="protein sequence ID" value="PAC73070.1"/>
    <property type="molecule type" value="Genomic_DNA"/>
</dbReference>
<dbReference type="EMBL" id="JAHXEI010000006">
    <property type="protein sequence ID" value="MCB4880559.1"/>
    <property type="molecule type" value="Genomic_DNA"/>
</dbReference>
<evidence type="ECO:0000313" key="6">
    <source>
        <dbReference type="EMBL" id="RHL96959.1"/>
    </source>
</evidence>
<dbReference type="EMBL" id="QRPH01000002">
    <property type="protein sequence ID" value="RHL96959.1"/>
    <property type="molecule type" value="Genomic_DNA"/>
</dbReference>
<organism evidence="5 10">
    <name type="scientific">Bifidobacterium pseudocatenulatum</name>
    <dbReference type="NCBI Taxonomy" id="28026"/>
    <lineage>
        <taxon>Bacteria</taxon>
        <taxon>Bacillati</taxon>
        <taxon>Actinomycetota</taxon>
        <taxon>Actinomycetes</taxon>
        <taxon>Bifidobacteriales</taxon>
        <taxon>Bifidobacteriaceae</taxon>
        <taxon>Bifidobacterium</taxon>
    </lineage>
</organism>
<evidence type="ECO:0000313" key="2">
    <source>
        <dbReference type="EMBL" id="MCB4880559.1"/>
    </source>
</evidence>
<evidence type="ECO:0000313" key="4">
    <source>
        <dbReference type="EMBL" id="PAC73070.1"/>
    </source>
</evidence>
<reference evidence="4 9" key="1">
    <citation type="journal article" date="2017" name="ISME J.">
        <title>Unveiling bifidobacterial biogeography across the mammalian branch of the tree of life.</title>
        <authorList>
            <person name="Milani C."/>
            <person name="Mangifesta M."/>
            <person name="Mancabelli L."/>
            <person name="Lugli G.A."/>
            <person name="James K."/>
            <person name="Duranti S."/>
            <person name="Turroni F."/>
            <person name="Ferrario C."/>
            <person name="Ossiprandi M.C."/>
            <person name="van Sinderen D."/>
            <person name="Ventura M."/>
        </authorList>
    </citation>
    <scope>NUCLEOTIDE SEQUENCE [LARGE SCALE GENOMIC DNA]</scope>
    <source>
        <strain evidence="4 9">1E</strain>
    </source>
</reference>
<reference evidence="2" key="5">
    <citation type="submission" date="2021-07" db="EMBL/GenBank/DDBJ databases">
        <title>Xylan utilisation by Bifidobacterium pseudocatenulatum.</title>
        <authorList>
            <person name="Watanabe Y."/>
        </authorList>
    </citation>
    <scope>NUCLEOTIDE SEQUENCE</scope>
    <source>
        <strain evidence="2">YIT12824</strain>
    </source>
</reference>
<dbReference type="Pfam" id="PF04350">
    <property type="entry name" value="PilO"/>
    <property type="match status" value="1"/>
</dbReference>
<comment type="caution">
    <text evidence="5">The sequence shown here is derived from an EMBL/GenBank/DDBJ whole genome shotgun (WGS) entry which is preliminary data.</text>
</comment>
<dbReference type="Proteomes" id="UP000216789">
    <property type="component" value="Unassembled WGS sequence"/>
</dbReference>
<evidence type="ECO:0000313" key="8">
    <source>
        <dbReference type="EMBL" id="VWQ21759.1"/>
    </source>
</evidence>
<reference evidence="10 11" key="2">
    <citation type="submission" date="2018-08" db="EMBL/GenBank/DDBJ databases">
        <title>A genome reference for cultivated species of the human gut microbiota.</title>
        <authorList>
            <person name="Zou Y."/>
            <person name="Xue W."/>
            <person name="Luo G."/>
        </authorList>
    </citation>
    <scope>NUCLEOTIDE SEQUENCE [LARGE SCALE GENOMIC DNA]</scope>
    <source>
        <strain evidence="6 11">AF36-12AT</strain>
        <strain evidence="5 10">OF05-12</strain>
    </source>
</reference>
<evidence type="ECO:0000313" key="13">
    <source>
        <dbReference type="Proteomes" id="UP000494211"/>
    </source>
</evidence>
<evidence type="ECO:0000313" key="10">
    <source>
        <dbReference type="Proteomes" id="UP000261031"/>
    </source>
</evidence>
<dbReference type="InterPro" id="IPR014717">
    <property type="entry name" value="Transl_elong_EF1B/ribsomal_bS6"/>
</dbReference>
<dbReference type="Gene3D" id="3.30.70.60">
    <property type="match status" value="1"/>
</dbReference>
<dbReference type="Proteomes" id="UP000494211">
    <property type="component" value="Unassembled WGS sequence"/>
</dbReference>